<gene>
    <name evidence="1" type="ORF">M9H77_04028</name>
</gene>
<keyword evidence="2" id="KW-1185">Reference proteome</keyword>
<evidence type="ECO:0000313" key="1">
    <source>
        <dbReference type="EMBL" id="KAI5682800.1"/>
    </source>
</evidence>
<accession>A0ACC0CD52</accession>
<dbReference type="Proteomes" id="UP001060085">
    <property type="component" value="Linkage Group LG01"/>
</dbReference>
<proteinExistence type="predicted"/>
<comment type="caution">
    <text evidence="1">The sequence shown here is derived from an EMBL/GenBank/DDBJ whole genome shotgun (WGS) entry which is preliminary data.</text>
</comment>
<name>A0ACC0CD52_CATRO</name>
<evidence type="ECO:0000313" key="2">
    <source>
        <dbReference type="Proteomes" id="UP001060085"/>
    </source>
</evidence>
<organism evidence="1 2">
    <name type="scientific">Catharanthus roseus</name>
    <name type="common">Madagascar periwinkle</name>
    <name type="synonym">Vinca rosea</name>
    <dbReference type="NCBI Taxonomy" id="4058"/>
    <lineage>
        <taxon>Eukaryota</taxon>
        <taxon>Viridiplantae</taxon>
        <taxon>Streptophyta</taxon>
        <taxon>Embryophyta</taxon>
        <taxon>Tracheophyta</taxon>
        <taxon>Spermatophyta</taxon>
        <taxon>Magnoliopsida</taxon>
        <taxon>eudicotyledons</taxon>
        <taxon>Gunneridae</taxon>
        <taxon>Pentapetalae</taxon>
        <taxon>asterids</taxon>
        <taxon>lamiids</taxon>
        <taxon>Gentianales</taxon>
        <taxon>Apocynaceae</taxon>
        <taxon>Rauvolfioideae</taxon>
        <taxon>Vinceae</taxon>
        <taxon>Catharanthinae</taxon>
        <taxon>Catharanthus</taxon>
    </lineage>
</organism>
<sequence>MPFRYLGIPLSGVYLKVVDYTPLLDRVPTTLRTWSGIESFCLGILPISGATLDRITCLCRRFLWGDSYTKVAWNTICLDKQYGGLGMRDTKRWNEKTNFPPLIKKLPHIRDYFVLNRGSVDGAIQTMSSWVVCLKFNASLAYDFFKPKPWAKIVWNRALPPKFSFFFLLAHEESTQHLFFVCKSLARCLSKGLGCN</sequence>
<dbReference type="EMBL" id="CM044701">
    <property type="protein sequence ID" value="KAI5682800.1"/>
    <property type="molecule type" value="Genomic_DNA"/>
</dbReference>
<protein>
    <submittedName>
        <fullName evidence="1">Uncharacterized protein</fullName>
    </submittedName>
</protein>
<reference evidence="2" key="1">
    <citation type="journal article" date="2023" name="Nat. Plants">
        <title>Single-cell RNA sequencing provides a high-resolution roadmap for understanding the multicellular compartmentation of specialized metabolism.</title>
        <authorList>
            <person name="Sun S."/>
            <person name="Shen X."/>
            <person name="Li Y."/>
            <person name="Li Y."/>
            <person name="Wang S."/>
            <person name="Li R."/>
            <person name="Zhang H."/>
            <person name="Shen G."/>
            <person name="Guo B."/>
            <person name="Wei J."/>
            <person name="Xu J."/>
            <person name="St-Pierre B."/>
            <person name="Chen S."/>
            <person name="Sun C."/>
        </authorList>
    </citation>
    <scope>NUCLEOTIDE SEQUENCE [LARGE SCALE GENOMIC DNA]</scope>
</reference>